<dbReference type="Pfam" id="PF09709">
    <property type="entry name" value="Cas_Csd1"/>
    <property type="match status" value="1"/>
</dbReference>
<dbReference type="NCBIfam" id="TIGR01863">
    <property type="entry name" value="cas_Csd1"/>
    <property type="match status" value="1"/>
</dbReference>
<protein>
    <submittedName>
        <fullName evidence="1">Type I-C CRISPR-associated protein Cas8c/Csd1</fullName>
    </submittedName>
</protein>
<evidence type="ECO:0000313" key="1">
    <source>
        <dbReference type="EMBL" id="OSI21617.1"/>
    </source>
</evidence>
<accession>A0A1X3DIL2</accession>
<reference evidence="2" key="1">
    <citation type="submission" date="2017-01" db="EMBL/GenBank/DDBJ databases">
        <authorList>
            <person name="Mah S.A."/>
            <person name="Swanson W.J."/>
            <person name="Moy G.W."/>
            <person name="Vacquier V.D."/>
        </authorList>
    </citation>
    <scope>NUCLEOTIDE SEQUENCE [LARGE SCALE GENOMIC DNA]</scope>
    <source>
        <strain evidence="2">124861</strain>
    </source>
</reference>
<proteinExistence type="predicted"/>
<dbReference type="STRING" id="1931275.BV914_00780"/>
<dbReference type="CDD" id="cd09757">
    <property type="entry name" value="Cas8c_I-C"/>
    <property type="match status" value="1"/>
</dbReference>
<dbReference type="AlphaFoldDB" id="A0A1X3DIL2"/>
<dbReference type="OrthoDB" id="5389988at2"/>
<dbReference type="EMBL" id="MTAB01000011">
    <property type="protein sequence ID" value="OSI21617.1"/>
    <property type="molecule type" value="Genomic_DNA"/>
</dbReference>
<comment type="caution">
    <text evidence="1">The sequence shown here is derived from an EMBL/GenBank/DDBJ whole genome shotgun (WGS) entry which is preliminary data.</text>
</comment>
<dbReference type="Proteomes" id="UP000193303">
    <property type="component" value="Unassembled WGS sequence"/>
</dbReference>
<gene>
    <name evidence="1" type="ORF">BV912_06040</name>
</gene>
<organism evidence="1 2">
    <name type="scientific">Neisseria dumasiana</name>
    <dbReference type="NCBI Taxonomy" id="1931275"/>
    <lineage>
        <taxon>Bacteria</taxon>
        <taxon>Pseudomonadati</taxon>
        <taxon>Pseudomonadota</taxon>
        <taxon>Betaproteobacteria</taxon>
        <taxon>Neisseriales</taxon>
        <taxon>Neisseriaceae</taxon>
        <taxon>Neisseria</taxon>
    </lineage>
</organism>
<name>A0A1X3DIL2_9NEIS</name>
<dbReference type="RefSeq" id="WP_085359157.1">
    <property type="nucleotide sequence ID" value="NZ_MTAB01000011.1"/>
</dbReference>
<dbReference type="InterPro" id="IPR010144">
    <property type="entry name" value="CRISPR-assoc_prot_Csd1-typ"/>
</dbReference>
<sequence length="696" mass="79891">MSWMQKLYRTYEAAEKNPDLLDLDKLAPLWHSPQTAHIQINLDEAGNFLSAKVLTDKPIVMLPVTESSEGRTSGLAPHALADSLQYIARDLGLTYSKEEIQEIEGKNGKKKKVKIKKEDLIFNLYIEQLDKWCLDTFNPKVLAIQKYLHKGTVLEDLIKEKIIPTDENGNLLDNWIEKENEGRRKPELFNVLTKEQGKYEIRKALVIWSVEIPKDLVSATWEDKSVQQDWGRYYQGTLDSQFCIITGNEEKIRESHPAKLTYTGDKAKLVSSNDKEGYTYRGRFETANQASSISAEISHKSHAALRWLIARQGIRNGDQVTVAWALSGKEVLPPLKDTFYEIDWDNLDTGAVEVQEESVIPSVVEDNGVDWSVNIGRQAAQILKQKLHGMKKELKEHEQISLLMLDSATPGRMALTYYQEFLPDDYFANLETWVDDFSWYQRHSIEQKQGKKAQKQTVWAVLPPSPMAIGEAVYSAALNDTLKKQLYARLLPVIAGGQAVPIPEDLVRKSFQTACNPNGCEHWEWERNIGVACALYKGWRARHYDSSQKRTYSMDLDIENRSRDYLFGRLLAVAEKLESTALRIADEDRATTAERYMQRFVVRPLSTWLQIEANLTKSYKDRLRNNRYMGFLRNREKEIDEIMFALNELRDKTGCSLDAQLDGEFLLGYHSQKMAYRNQSNAQAQPDTQETETENN</sequence>
<evidence type="ECO:0000313" key="2">
    <source>
        <dbReference type="Proteomes" id="UP000193303"/>
    </source>
</evidence>